<organism evidence="9 10">
    <name type="scientific">Heterodermia speciosa</name>
    <dbReference type="NCBI Taxonomy" id="116794"/>
    <lineage>
        <taxon>Eukaryota</taxon>
        <taxon>Fungi</taxon>
        <taxon>Dikarya</taxon>
        <taxon>Ascomycota</taxon>
        <taxon>Pezizomycotina</taxon>
        <taxon>Lecanoromycetes</taxon>
        <taxon>OSLEUM clade</taxon>
        <taxon>Lecanoromycetidae</taxon>
        <taxon>Caliciales</taxon>
        <taxon>Physciaceae</taxon>
        <taxon>Heterodermia</taxon>
    </lineage>
</organism>
<feature type="region of interest" description="Disordered" evidence="5">
    <location>
        <begin position="942"/>
        <end position="974"/>
    </location>
</feature>
<dbReference type="GO" id="GO:0005643">
    <property type="term" value="C:nuclear pore"/>
    <property type="evidence" value="ECO:0007669"/>
    <property type="project" value="TreeGrafter"/>
</dbReference>
<feature type="compositionally biased region" description="Low complexity" evidence="5">
    <location>
        <begin position="114"/>
        <end position="127"/>
    </location>
</feature>
<dbReference type="Pfam" id="PF25785">
    <property type="entry name" value="TPR"/>
    <property type="match status" value="1"/>
</dbReference>
<dbReference type="InterPro" id="IPR012929">
    <property type="entry name" value="Nucleoprot-TPR/MLP1-2_dom"/>
</dbReference>
<feature type="compositionally biased region" description="Polar residues" evidence="5">
    <location>
        <begin position="666"/>
        <end position="678"/>
    </location>
</feature>
<feature type="coiled-coil region" evidence="4">
    <location>
        <begin position="579"/>
        <end position="630"/>
    </location>
</feature>
<feature type="domain" description="NUA/TPR/MLP1-2-like" evidence="8">
    <location>
        <begin position="486"/>
        <end position="598"/>
    </location>
</feature>
<keyword evidence="3" id="KW-0539">Nucleus</keyword>
<feature type="compositionally biased region" description="Low complexity" evidence="5">
    <location>
        <begin position="1973"/>
        <end position="1985"/>
    </location>
</feature>
<feature type="coiled-coil region" evidence="4">
    <location>
        <begin position="1629"/>
        <end position="1656"/>
    </location>
</feature>
<feature type="compositionally biased region" description="Polar residues" evidence="5">
    <location>
        <begin position="2160"/>
        <end position="2170"/>
    </location>
</feature>
<feature type="compositionally biased region" description="Low complexity" evidence="5">
    <location>
        <begin position="2048"/>
        <end position="2068"/>
    </location>
</feature>
<feature type="region of interest" description="Disordered" evidence="5">
    <location>
        <begin position="371"/>
        <end position="408"/>
    </location>
</feature>
<dbReference type="PANTHER" id="PTHR18898:SF2">
    <property type="entry name" value="NUCLEOPROTEIN TPR"/>
    <property type="match status" value="1"/>
</dbReference>
<feature type="compositionally biased region" description="Low complexity" evidence="5">
    <location>
        <begin position="1922"/>
        <end position="1940"/>
    </location>
</feature>
<feature type="compositionally biased region" description="Polar residues" evidence="5">
    <location>
        <begin position="1505"/>
        <end position="1519"/>
    </location>
</feature>
<feature type="coiled-coil region" evidence="4">
    <location>
        <begin position="1457"/>
        <end position="1505"/>
    </location>
</feature>
<evidence type="ECO:0000256" key="1">
    <source>
        <dbReference type="ARBA" id="ARBA00004123"/>
    </source>
</evidence>
<feature type="compositionally biased region" description="Gly residues" evidence="5">
    <location>
        <begin position="2124"/>
        <end position="2140"/>
    </location>
</feature>
<feature type="region of interest" description="Disordered" evidence="5">
    <location>
        <begin position="863"/>
        <end position="895"/>
    </location>
</feature>
<feature type="coiled-coil region" evidence="4">
    <location>
        <begin position="1841"/>
        <end position="1875"/>
    </location>
</feature>
<dbReference type="GO" id="GO:0006406">
    <property type="term" value="P:mRNA export from nucleus"/>
    <property type="evidence" value="ECO:0007669"/>
    <property type="project" value="TreeGrafter"/>
</dbReference>
<feature type="region of interest" description="Disordered" evidence="5">
    <location>
        <begin position="109"/>
        <end position="138"/>
    </location>
</feature>
<evidence type="ECO:0000256" key="5">
    <source>
        <dbReference type="SAM" id="MobiDB-lite"/>
    </source>
</evidence>
<evidence type="ECO:0008006" key="11">
    <source>
        <dbReference type="Google" id="ProtNLM"/>
    </source>
</evidence>
<accession>A0A8H3IWY1</accession>
<dbReference type="Pfam" id="PF25481">
    <property type="entry name" value="Nucleoprot-TPR"/>
    <property type="match status" value="1"/>
</dbReference>
<comment type="subcellular location">
    <subcellularLocation>
        <location evidence="1">Nucleus</location>
    </subcellularLocation>
</comment>
<evidence type="ECO:0000259" key="7">
    <source>
        <dbReference type="Pfam" id="PF25481"/>
    </source>
</evidence>
<feature type="region of interest" description="Disordered" evidence="5">
    <location>
        <begin position="1922"/>
        <end position="2211"/>
    </location>
</feature>
<name>A0A8H3IWY1_9LECA</name>
<evidence type="ECO:0000256" key="4">
    <source>
        <dbReference type="SAM" id="Coils"/>
    </source>
</evidence>
<dbReference type="Pfam" id="PF07926">
    <property type="entry name" value="TPR_MLP1_2"/>
    <property type="match status" value="1"/>
</dbReference>
<feature type="region of interest" description="Disordered" evidence="5">
    <location>
        <begin position="1505"/>
        <end position="1533"/>
    </location>
</feature>
<keyword evidence="10" id="KW-1185">Reference proteome</keyword>
<evidence type="ECO:0000259" key="8">
    <source>
        <dbReference type="Pfam" id="PF25785"/>
    </source>
</evidence>
<evidence type="ECO:0000256" key="2">
    <source>
        <dbReference type="ARBA" id="ARBA00023054"/>
    </source>
</evidence>
<dbReference type="GO" id="GO:0006606">
    <property type="term" value="P:protein import into nucleus"/>
    <property type="evidence" value="ECO:0007669"/>
    <property type="project" value="InterPro"/>
</dbReference>
<reference evidence="9" key="1">
    <citation type="submission" date="2021-03" db="EMBL/GenBank/DDBJ databases">
        <authorList>
            <person name="Tagirdzhanova G."/>
        </authorList>
    </citation>
    <scope>NUCLEOTIDE SEQUENCE</scope>
</reference>
<feature type="compositionally biased region" description="Acidic residues" evidence="5">
    <location>
        <begin position="1521"/>
        <end position="1530"/>
    </location>
</feature>
<evidence type="ECO:0000313" key="9">
    <source>
        <dbReference type="EMBL" id="CAF9931730.1"/>
    </source>
</evidence>
<dbReference type="PANTHER" id="PTHR18898">
    <property type="entry name" value="NUCLEOPROTEIN TPR-RELATED"/>
    <property type="match status" value="1"/>
</dbReference>
<dbReference type="OrthoDB" id="343070at2759"/>
<proteinExistence type="predicted"/>
<feature type="coiled-coil region" evidence="4">
    <location>
        <begin position="150"/>
        <end position="371"/>
    </location>
</feature>
<feature type="compositionally biased region" description="Polar residues" evidence="5">
    <location>
        <begin position="943"/>
        <end position="952"/>
    </location>
</feature>
<feature type="compositionally biased region" description="Polar residues" evidence="5">
    <location>
        <begin position="711"/>
        <end position="722"/>
    </location>
</feature>
<feature type="compositionally biased region" description="Basic and acidic residues" evidence="5">
    <location>
        <begin position="955"/>
        <end position="964"/>
    </location>
</feature>
<dbReference type="EMBL" id="CAJPDS010000060">
    <property type="protein sequence ID" value="CAF9931730.1"/>
    <property type="molecule type" value="Genomic_DNA"/>
</dbReference>
<feature type="compositionally biased region" description="Polar residues" evidence="5">
    <location>
        <begin position="375"/>
        <end position="400"/>
    </location>
</feature>
<feature type="compositionally biased region" description="Gly residues" evidence="5">
    <location>
        <begin position="2194"/>
        <end position="2211"/>
    </location>
</feature>
<feature type="coiled-coil region" evidence="4">
    <location>
        <begin position="1339"/>
        <end position="1380"/>
    </location>
</feature>
<dbReference type="InterPro" id="IPR057577">
    <property type="entry name" value="Nucleoprot-TPR/MLP1_dom"/>
</dbReference>
<dbReference type="InterPro" id="IPR057974">
    <property type="entry name" value="NUA/TPR/MLP1-2-like_dom"/>
</dbReference>
<dbReference type="Proteomes" id="UP000664521">
    <property type="component" value="Unassembled WGS sequence"/>
</dbReference>
<keyword evidence="2 4" id="KW-0175">Coiled coil</keyword>
<feature type="coiled-coil region" evidence="4">
    <location>
        <begin position="982"/>
        <end position="1217"/>
    </location>
</feature>
<feature type="region of interest" description="Disordered" evidence="5">
    <location>
        <begin position="705"/>
        <end position="734"/>
    </location>
</feature>
<feature type="region of interest" description="Disordered" evidence="5">
    <location>
        <begin position="652"/>
        <end position="678"/>
    </location>
</feature>
<feature type="compositionally biased region" description="Polar residues" evidence="5">
    <location>
        <begin position="128"/>
        <end position="138"/>
    </location>
</feature>
<comment type="caution">
    <text evidence="9">The sequence shown here is derived from an EMBL/GenBank/DDBJ whole genome shotgun (WGS) entry which is preliminary data.</text>
</comment>
<protein>
    <recommendedName>
        <fullName evidence="11">Nucleoprotein TPR/MLP1 domain-containing protein</fullName>
    </recommendedName>
</protein>
<evidence type="ECO:0000256" key="3">
    <source>
        <dbReference type="ARBA" id="ARBA00023242"/>
    </source>
</evidence>
<feature type="coiled-coil region" evidence="4">
    <location>
        <begin position="1540"/>
        <end position="1595"/>
    </location>
</feature>
<feature type="compositionally biased region" description="Polar residues" evidence="5">
    <location>
        <begin position="1999"/>
        <end position="2035"/>
    </location>
</feature>
<feature type="domain" description="Nucleoprotein TPR/MPL1" evidence="7">
    <location>
        <begin position="183"/>
        <end position="261"/>
    </location>
</feature>
<feature type="compositionally biased region" description="Polar residues" evidence="5">
    <location>
        <begin position="1941"/>
        <end position="1972"/>
    </location>
</feature>
<feature type="coiled-coil region" evidence="4">
    <location>
        <begin position="416"/>
        <end position="471"/>
    </location>
</feature>
<feature type="coiled-coil region" evidence="4">
    <location>
        <begin position="1713"/>
        <end position="1767"/>
    </location>
</feature>
<feature type="domain" description="Nucleoprotein TPR/MLP1-2" evidence="6">
    <location>
        <begin position="1079"/>
        <end position="1206"/>
    </location>
</feature>
<evidence type="ECO:0000313" key="10">
    <source>
        <dbReference type="Proteomes" id="UP000664521"/>
    </source>
</evidence>
<sequence length="2211" mass="247581">MATEILDLQHLSSYCSLPQDTFQSLLDAPTVDLVKKLLQVVTEKAREHEKAKSENLKLSVELENAVRGAEAKTRVLKSSIEKGLKEAAELRQKLQLEEQSRTNLENDLENLKASTSSSTETITTLQSRISGLESSNRDTVSLLESKSTAYDNLAEELTNQHQKTVELRREVSALEQSVQSAKAEATTAKFHEQGLQQEIEQLKRNNDWLDTELKTKSSEYTKHRKEKAATIAEVQRQNNDLSSSLDALSRTEKTLRTRLDEVGQKADDAFSRVQQLQVEAARKEEAFTVELNAANRLAELTRNSANTERQRQQELQDQLEAARDDFSREIGQITAECDTDHREREAAEHKVAELEVQVEDLEAERAVLQDKVSARSASPQGINGTTTPRQSMSQTFSPSPAKSRGGISVTQLYGDNRSLKGQLESERRHVKTLKDEIDGMMFQLEMCQPQIEELQSNYARSQTEVTQMSALVDSIRKERDQAVKDARKKEGQAEAKSKEGDLLRQQLRDYSSQIKVLLMEIHLRQKGLVDISAERHLQLERLAQGQLSEEDLDNSTDTDRFISQNLVTFRSDVELQEQNSKLLKLVRELGDRMEREEAEKKRSSEAAQSFEELKQKYDRLKDEAKVMITQSQSYIRERDTFKKMYFDRNRDQNSGLAGSVDGDATPTRSVFNSVDGSPNASNLADYNKLLKEMQAHFDAYRQEAATDRSTLKQQVDNLSRSNSELRGEAARSSSQVTLAHERYTMLQENYGMLKNENTELQKRSQFFSDNAAKQELRTQQVVEDLVEARSLADSIRSETANLKAEREFSKSIEKRLTEDNGNLLREQGRLNSLNGNLQNLLNEREHSDNEARQRLQMQLENTERELQKTKHSLAEEAEESKRTVSRREFENQQNQKRIDDLVSSLNSTREELVAAKITRDHLQTRVDELVIELRSAEERVSLLQPTPTSRSVLRSGEEPLHESQADEDSGALSGEQELAVQISEMKRDLDLVRGELEGAKVQVEQYRAISQSSEEELASMNETHDLYRQEMDRLIEEKIARIGELESRITDTSAELASTNSDLSELRTAQAENGRRMEEQKASFETKIAQYKDQADRHAGTAHFYQEDLKAQAEIAQQAQQNYENELVKHADAAKSLQKVRSEYNLLKIEVVEMKSEADSARSSLAQNEESWSEARERYEREITDLKAGRESLNAQNDRLHKQLDDVSTQITNLQKDSLKRTDEESEPMTPSAGIENLQEVIRYLRREKEIVDFQLELSSQESKRLKQQLDYTQTQLEETRVRLNQQRRLEEDSERATLNHNKLIETINELSTFRESNVTLRNETRQAQASLALKSRQVEDLLAEVEPLQAEVRDLKNGIETQAGEARLLKEDRERWQQRTQDILQKYDRIDPAEMEALKTKLHELETERDIIGAAKVTLQEQYDGISGQVTQAQEHGNQRVTELRQKLTEQFKTKVKQLNGNVAEKDQALQMALKEKSDLEQQLATVQEELNVANVNKNVLEQKVSPAQATPSNNGAQSEGEEGQVDENESAKAPNAMLETLQQKLVAAEARAKEEASRSAVLEEEAAAYKSRISELESQIVSIRSHIKCLKANGVSQHDMQQALDSSNAEIARLQEIQNHQSISTAGGVSEEQIEKLRQDLAQAQQDAENLRTSASVDASLGNVSVIDSEKPISEQVTERVEEIRAELESRHEKRVAQLEENFTTRTNGMKAQLQSKLNESKERNRQAIAAEHDQAIQKLKTNHEQEMESLKVRHGNEIEELKRNEESRFSQFKNTWISEHPASHEGASDLKKDAQLPRPITEISNDEAKVLVQSNEYVRNLLRSHVTKQVDVAKESVTAQLKEVHEKELAELVEAQNRANTAKEQAVSMETKKSFLKANMADNKFKIAQAKVDVVQKAATDTPSKAVAEVWEIAKDMKAAAAPAQPQPAKDGAAPQQTTPSAVPVQSTSLGQPSAATQVNQSQSQFSAAPSTSGKPSSFGKPSFPPKPSSFGQPSTFVQSNQAHGQGGASTSPFGQPTPQAQSGETRSQNSPADAPQGPASQEISSLQNQSSRSRSRQNSPNASNPKQTHKAPNGPQQSQSRAGAPLRPPQGAINPFSQGTAPAALKAIQQSGLPVARGGSNRGGGNQRGRGQGRGGPQPIDTERIQGQGPGRSDPQGRNSPVSASLNAAAKQFVPGNKRPREDGSEGQQGDHGNGNGKRIRGGAGGS</sequence>
<evidence type="ECO:0000259" key="6">
    <source>
        <dbReference type="Pfam" id="PF07926"/>
    </source>
</evidence>
<gene>
    <name evidence="9" type="ORF">HETSPECPRED_008179</name>
</gene>
<dbReference type="GO" id="GO:0017056">
    <property type="term" value="F:structural constituent of nuclear pore"/>
    <property type="evidence" value="ECO:0007669"/>
    <property type="project" value="TreeGrafter"/>
</dbReference>